<reference evidence="5 6" key="1">
    <citation type="journal article" date="2017" name="Genome Biol. Evol.">
        <title>Phytophthora megakarya and P. palmivora, closely related causal agents of cacao black pod rot, underwent increases in genome sizes and gene numbers by different mechanisms.</title>
        <authorList>
            <person name="Ali S.S."/>
            <person name="Shao J."/>
            <person name="Lary D.J."/>
            <person name="Kronmiller B."/>
            <person name="Shen D."/>
            <person name="Strem M.D."/>
            <person name="Amoako-Attah I."/>
            <person name="Akrofi A.Y."/>
            <person name="Begoude B.A."/>
            <person name="Ten Hoopen G.M."/>
            <person name="Coulibaly K."/>
            <person name="Kebe B.I."/>
            <person name="Melnick R.L."/>
            <person name="Guiltinan M.J."/>
            <person name="Tyler B.M."/>
            <person name="Meinhardt L.W."/>
            <person name="Bailey B.A."/>
        </authorList>
    </citation>
    <scope>NUCLEOTIDE SEQUENCE [LARGE SCALE GENOMIC DNA]</scope>
    <source>
        <strain evidence="6">sbr112.9</strain>
    </source>
</reference>
<feature type="chain" id="PRO_5015144538" description="EGF-like domain-containing protein" evidence="3">
    <location>
        <begin position="23"/>
        <end position="345"/>
    </location>
</feature>
<protein>
    <recommendedName>
        <fullName evidence="4">EGF-like domain-containing protein</fullName>
    </recommendedName>
</protein>
<dbReference type="PANTHER" id="PTHR24044:SF417">
    <property type="entry name" value="WEARY, ISOFORM B"/>
    <property type="match status" value="1"/>
</dbReference>
<dbReference type="Pfam" id="PF23106">
    <property type="entry name" value="EGF_Teneurin"/>
    <property type="match status" value="1"/>
</dbReference>
<feature type="domain" description="EGF-like" evidence="4">
    <location>
        <begin position="183"/>
        <end position="222"/>
    </location>
</feature>
<dbReference type="SUPFAM" id="SSF57196">
    <property type="entry name" value="EGF/Laminin"/>
    <property type="match status" value="1"/>
</dbReference>
<dbReference type="InterPro" id="IPR000742">
    <property type="entry name" value="EGF"/>
</dbReference>
<evidence type="ECO:0000256" key="1">
    <source>
        <dbReference type="PROSITE-ProRule" id="PRU00076"/>
    </source>
</evidence>
<dbReference type="Gene3D" id="2.10.25.10">
    <property type="entry name" value="Laminin"/>
    <property type="match status" value="2"/>
</dbReference>
<feature type="disulfide bond" evidence="1">
    <location>
        <begin position="212"/>
        <end position="221"/>
    </location>
</feature>
<name>A0A2P4Y8L9_9STRA</name>
<feature type="region of interest" description="Disordered" evidence="2">
    <location>
        <begin position="302"/>
        <end position="323"/>
    </location>
</feature>
<dbReference type="OrthoDB" id="112528at2759"/>
<dbReference type="PROSITE" id="PS50026">
    <property type="entry name" value="EGF_3"/>
    <property type="match status" value="2"/>
</dbReference>
<dbReference type="InterPro" id="IPR050906">
    <property type="entry name" value="Notch_signaling"/>
</dbReference>
<dbReference type="PROSITE" id="PS00022">
    <property type="entry name" value="EGF_1"/>
    <property type="match status" value="2"/>
</dbReference>
<accession>A0A2P4Y8L9</accession>
<evidence type="ECO:0000313" key="5">
    <source>
        <dbReference type="EMBL" id="POM74155.1"/>
    </source>
</evidence>
<feature type="domain" description="EGF-like" evidence="4">
    <location>
        <begin position="225"/>
        <end position="259"/>
    </location>
</feature>
<feature type="disulfide bond" evidence="1">
    <location>
        <begin position="249"/>
        <end position="258"/>
    </location>
</feature>
<dbReference type="PANTHER" id="PTHR24044">
    <property type="entry name" value="NOTCH LIGAND FAMILY MEMBER"/>
    <property type="match status" value="1"/>
</dbReference>
<evidence type="ECO:0000313" key="6">
    <source>
        <dbReference type="Proteomes" id="UP000237271"/>
    </source>
</evidence>
<keyword evidence="6" id="KW-1185">Reference proteome</keyword>
<feature type="non-terminal residue" evidence="5">
    <location>
        <position position="1"/>
    </location>
</feature>
<gene>
    <name evidence="5" type="ORF">PHPALM_8929</name>
</gene>
<feature type="signal peptide" evidence="3">
    <location>
        <begin position="1"/>
        <end position="22"/>
    </location>
</feature>
<dbReference type="GO" id="GO:0005112">
    <property type="term" value="F:Notch binding"/>
    <property type="evidence" value="ECO:0007669"/>
    <property type="project" value="TreeGrafter"/>
</dbReference>
<sequence length="345" mass="35761">TMQAWKFASVLALLALSQQVAAKSKEDKERPGICEETEDCTADGYQCVALQTTRAGTDTVKQCLPKEQDTDVCSGQYPGLCPTFSSWKSPYNQISSVCTVCTYKPAEKCVTGTSSNSKSGSSDGVICVAGAKDSNGEAIDAIYGCVDFDTSALEVLFGEEDANDLADEISTSSALIENCLSTNATSNSTLLCAGQGTCVPDTIGSLNYTCRCNVGYSGDFCDIIDSNKCQLPGQCATGVCNLETQECECAAGTTGDQCSECDATSDKACNGKGTCTDSVCECNEGWEGLQCTKESAVKKSSKSTSSKDSTADTTTGSSSGAMSSARPLGYVAMGVATILAAALFN</sequence>
<comment type="caution">
    <text evidence="5">The sequence shown here is derived from an EMBL/GenBank/DDBJ whole genome shotgun (WGS) entry which is preliminary data.</text>
</comment>
<dbReference type="SMART" id="SM00181">
    <property type="entry name" value="EGF"/>
    <property type="match status" value="3"/>
</dbReference>
<comment type="caution">
    <text evidence="1">Lacks conserved residue(s) required for the propagation of feature annotation.</text>
</comment>
<keyword evidence="3" id="KW-0732">Signal</keyword>
<dbReference type="Proteomes" id="UP000237271">
    <property type="component" value="Unassembled WGS sequence"/>
</dbReference>
<organism evidence="5 6">
    <name type="scientific">Phytophthora palmivora</name>
    <dbReference type="NCBI Taxonomy" id="4796"/>
    <lineage>
        <taxon>Eukaryota</taxon>
        <taxon>Sar</taxon>
        <taxon>Stramenopiles</taxon>
        <taxon>Oomycota</taxon>
        <taxon>Peronosporomycetes</taxon>
        <taxon>Peronosporales</taxon>
        <taxon>Peronosporaceae</taxon>
        <taxon>Phytophthora</taxon>
    </lineage>
</organism>
<keyword evidence="1" id="KW-0245">EGF-like domain</keyword>
<dbReference type="EMBL" id="NCKW01004921">
    <property type="protein sequence ID" value="POM74155.1"/>
    <property type="molecule type" value="Genomic_DNA"/>
</dbReference>
<evidence type="ECO:0000256" key="3">
    <source>
        <dbReference type="SAM" id="SignalP"/>
    </source>
</evidence>
<dbReference type="PROSITE" id="PS01186">
    <property type="entry name" value="EGF_2"/>
    <property type="match status" value="1"/>
</dbReference>
<dbReference type="AlphaFoldDB" id="A0A2P4Y8L9"/>
<evidence type="ECO:0000256" key="2">
    <source>
        <dbReference type="SAM" id="MobiDB-lite"/>
    </source>
</evidence>
<proteinExistence type="predicted"/>
<evidence type="ECO:0000259" key="4">
    <source>
        <dbReference type="PROSITE" id="PS50026"/>
    </source>
</evidence>
<keyword evidence="1" id="KW-1015">Disulfide bond</keyword>